<dbReference type="EMBL" id="CP041238">
    <property type="protein sequence ID" value="QLL62628.1"/>
    <property type="molecule type" value="Genomic_DNA"/>
</dbReference>
<dbReference type="SUPFAM" id="SSF51735">
    <property type="entry name" value="NAD(P)-binding Rossmann-fold domains"/>
    <property type="match status" value="1"/>
</dbReference>
<evidence type="ECO:0000259" key="5">
    <source>
        <dbReference type="Pfam" id="PF14833"/>
    </source>
</evidence>
<reference evidence="6 7" key="1">
    <citation type="submission" date="2019-06" db="EMBL/GenBank/DDBJ databases">
        <title>Complete genome sequence of Ensifer mexicanus ITTG R7 isolated from nodules of Acacia angustissima (Mill.) Kuntze.</title>
        <authorList>
            <person name="Rincon-Rosales R."/>
            <person name="Rogel M.A."/>
            <person name="Guerrero G."/>
            <person name="Rincon-Molina C.I."/>
            <person name="Lopez-Lopez A."/>
            <person name="Martinez-Romero E."/>
        </authorList>
    </citation>
    <scope>NUCLEOTIDE SEQUENCE [LARGE SCALE GENOMIC DNA]</scope>
    <source>
        <strain evidence="6 7">ITTG R7</strain>
    </source>
</reference>
<proteinExistence type="predicted"/>
<accession>A0A859QZ16</accession>
<keyword evidence="2" id="KW-0520">NAD</keyword>
<dbReference type="InterPro" id="IPR006115">
    <property type="entry name" value="6PGDH_NADP-bd"/>
</dbReference>
<dbReference type="InterPro" id="IPR036291">
    <property type="entry name" value="NAD(P)-bd_dom_sf"/>
</dbReference>
<dbReference type="InterPro" id="IPR008927">
    <property type="entry name" value="6-PGluconate_DH-like_C_sf"/>
</dbReference>
<dbReference type="Pfam" id="PF03446">
    <property type="entry name" value="NAD_binding_2"/>
    <property type="match status" value="1"/>
</dbReference>
<keyword evidence="7" id="KW-1185">Reference proteome</keyword>
<keyword evidence="1" id="KW-0560">Oxidoreductase</keyword>
<dbReference type="InterPro" id="IPR029154">
    <property type="entry name" value="HIBADH-like_NADP-bd"/>
</dbReference>
<gene>
    <name evidence="6" type="ORF">FKV68_14855</name>
</gene>
<dbReference type="PANTHER" id="PTHR22981">
    <property type="entry name" value="3-HYDROXYISOBUTYRATE DEHYDROGENASE-RELATED"/>
    <property type="match status" value="1"/>
</dbReference>
<evidence type="ECO:0000256" key="2">
    <source>
        <dbReference type="ARBA" id="ARBA00023027"/>
    </source>
</evidence>
<feature type="compositionally biased region" description="Basic and acidic residues" evidence="3">
    <location>
        <begin position="35"/>
        <end position="51"/>
    </location>
</feature>
<dbReference type="InterPro" id="IPR002204">
    <property type="entry name" value="3-OH-isobutyrate_DH-rel_CS"/>
</dbReference>
<protein>
    <submittedName>
        <fullName evidence="6">NAD(P)-dependent oxidoreductase</fullName>
    </submittedName>
</protein>
<feature type="domain" description="3-hydroxyisobutyrate dehydrogenase-like NAD-binding" evidence="5">
    <location>
        <begin position="226"/>
        <end position="323"/>
    </location>
</feature>
<dbReference type="InterPro" id="IPR013328">
    <property type="entry name" value="6PGD_dom2"/>
</dbReference>
<dbReference type="PANTHER" id="PTHR22981:SF7">
    <property type="entry name" value="3-HYDROXYISOBUTYRATE DEHYDROGENASE, MITOCHONDRIAL"/>
    <property type="match status" value="1"/>
</dbReference>
<evidence type="ECO:0000256" key="3">
    <source>
        <dbReference type="SAM" id="MobiDB-lite"/>
    </source>
</evidence>
<evidence type="ECO:0000313" key="7">
    <source>
        <dbReference type="Proteomes" id="UP000510721"/>
    </source>
</evidence>
<dbReference type="PROSITE" id="PS00895">
    <property type="entry name" value="3_HYDROXYISOBUT_DH"/>
    <property type="match status" value="1"/>
</dbReference>
<dbReference type="AlphaFoldDB" id="A0A859QZ16"/>
<dbReference type="GO" id="GO:0051287">
    <property type="term" value="F:NAD binding"/>
    <property type="evidence" value="ECO:0007669"/>
    <property type="project" value="InterPro"/>
</dbReference>
<dbReference type="Gene3D" id="3.40.50.720">
    <property type="entry name" value="NAD(P)-binding Rossmann-like Domain"/>
    <property type="match status" value="1"/>
</dbReference>
<dbReference type="GO" id="GO:0016054">
    <property type="term" value="P:organic acid catabolic process"/>
    <property type="evidence" value="ECO:0007669"/>
    <property type="project" value="UniProtKB-ARBA"/>
</dbReference>
<name>A0A859QZ16_9HYPH</name>
<dbReference type="Proteomes" id="UP000510721">
    <property type="component" value="Chromosome"/>
</dbReference>
<dbReference type="KEGG" id="emx:FKV68_14855"/>
<feature type="domain" description="6-phosphogluconate dehydrogenase NADP-binding" evidence="4">
    <location>
        <begin position="67"/>
        <end position="223"/>
    </location>
</feature>
<evidence type="ECO:0000256" key="1">
    <source>
        <dbReference type="ARBA" id="ARBA00023002"/>
    </source>
</evidence>
<dbReference type="GO" id="GO:0050661">
    <property type="term" value="F:NADP binding"/>
    <property type="evidence" value="ECO:0007669"/>
    <property type="project" value="InterPro"/>
</dbReference>
<dbReference type="SUPFAM" id="SSF48179">
    <property type="entry name" value="6-phosphogluconate dehydrogenase C-terminal domain-like"/>
    <property type="match status" value="1"/>
</dbReference>
<dbReference type="Pfam" id="PF14833">
    <property type="entry name" value="NAD_binding_11"/>
    <property type="match status" value="1"/>
</dbReference>
<sequence>MSGKGMSPSRRRDATTAWCWWQGRRVRASMTRRRRDCEQRGRRPRRFEARSGGKTMDGIVNTKPTAGVVGLGAMGYQMARHLKENGFTVAGYDVSAEATAKSQAIGIPTKADIAEVGSGAEVVVVMVQTDKQVVDVIGNGGLLASLAPGSVICIASSIAPDTCRQLEREAAEKGVGVLDTPVVLGQEAADNGTLTVFVGGEAKWLEKARPVLSAFGSNILHIGPSGTGQIAKTTNNMLLWACICANFEALSLAKQLGADVPTLVSALMHSSGANWSLSRWGKSTGKWAEKDMDVALDLAQSVKLPLPLNGLVDQLMKSMNKERMQSLLS</sequence>
<evidence type="ECO:0000313" key="6">
    <source>
        <dbReference type="EMBL" id="QLL62628.1"/>
    </source>
</evidence>
<organism evidence="6 7">
    <name type="scientific">Sinorhizobium mexicanum</name>
    <dbReference type="NCBI Taxonomy" id="375549"/>
    <lineage>
        <taxon>Bacteria</taxon>
        <taxon>Pseudomonadati</taxon>
        <taxon>Pseudomonadota</taxon>
        <taxon>Alphaproteobacteria</taxon>
        <taxon>Hyphomicrobiales</taxon>
        <taxon>Rhizobiaceae</taxon>
        <taxon>Sinorhizobium/Ensifer group</taxon>
        <taxon>Sinorhizobium</taxon>
    </lineage>
</organism>
<dbReference type="GO" id="GO:0016616">
    <property type="term" value="F:oxidoreductase activity, acting on the CH-OH group of donors, NAD or NADP as acceptor"/>
    <property type="evidence" value="ECO:0007669"/>
    <property type="project" value="TreeGrafter"/>
</dbReference>
<feature type="region of interest" description="Disordered" evidence="3">
    <location>
        <begin position="32"/>
        <end position="59"/>
    </location>
</feature>
<evidence type="ECO:0000259" key="4">
    <source>
        <dbReference type="Pfam" id="PF03446"/>
    </source>
</evidence>
<dbReference type="Gene3D" id="1.10.1040.10">
    <property type="entry name" value="N-(1-d-carboxylethyl)-l-norvaline Dehydrogenase, domain 2"/>
    <property type="match status" value="1"/>
</dbReference>